<gene>
    <name evidence="7" type="primary">aroK</name>
    <name evidence="8" type="ORF">SAMN04487992_11540</name>
</gene>
<evidence type="ECO:0000256" key="1">
    <source>
        <dbReference type="ARBA" id="ARBA00022605"/>
    </source>
</evidence>
<dbReference type="CDD" id="cd00464">
    <property type="entry name" value="SK"/>
    <property type="match status" value="1"/>
</dbReference>
<evidence type="ECO:0000256" key="2">
    <source>
        <dbReference type="ARBA" id="ARBA00022679"/>
    </source>
</evidence>
<dbReference type="Gene3D" id="3.40.50.300">
    <property type="entry name" value="P-loop containing nucleotide triphosphate hydrolases"/>
    <property type="match status" value="1"/>
</dbReference>
<feature type="binding site" evidence="7">
    <location>
        <position position="119"/>
    </location>
    <ligand>
        <name>ATP</name>
        <dbReference type="ChEBI" id="CHEBI:30616"/>
    </ligand>
</feature>
<dbReference type="GO" id="GO:0005829">
    <property type="term" value="C:cytosol"/>
    <property type="evidence" value="ECO:0007669"/>
    <property type="project" value="TreeGrafter"/>
</dbReference>
<dbReference type="InterPro" id="IPR031322">
    <property type="entry name" value="Shikimate/glucono_kinase"/>
</dbReference>
<protein>
    <recommendedName>
        <fullName evidence="7">Shikimate kinase</fullName>
        <shortName evidence="7">SK</shortName>
        <ecNumber evidence="7">2.7.1.71</ecNumber>
    </recommendedName>
</protein>
<keyword evidence="5 7" id="KW-0067">ATP-binding</keyword>
<feature type="binding site" evidence="7">
    <location>
        <position position="141"/>
    </location>
    <ligand>
        <name>substrate</name>
    </ligand>
</feature>
<evidence type="ECO:0000256" key="6">
    <source>
        <dbReference type="ARBA" id="ARBA00023141"/>
    </source>
</evidence>
<feature type="binding site" evidence="7">
    <location>
        <begin position="10"/>
        <end position="15"/>
    </location>
    <ligand>
        <name>ATP</name>
        <dbReference type="ChEBI" id="CHEBI:30616"/>
    </ligand>
</feature>
<organism evidence="8 9">
    <name type="scientific">Cellulophaga baltica</name>
    <dbReference type="NCBI Taxonomy" id="76594"/>
    <lineage>
        <taxon>Bacteria</taxon>
        <taxon>Pseudomonadati</taxon>
        <taxon>Bacteroidota</taxon>
        <taxon>Flavobacteriia</taxon>
        <taxon>Flavobacteriales</taxon>
        <taxon>Flavobacteriaceae</taxon>
        <taxon>Cellulophaga</taxon>
    </lineage>
</organism>
<comment type="catalytic activity">
    <reaction evidence="7">
        <text>shikimate + ATP = 3-phosphoshikimate + ADP + H(+)</text>
        <dbReference type="Rhea" id="RHEA:13121"/>
        <dbReference type="ChEBI" id="CHEBI:15378"/>
        <dbReference type="ChEBI" id="CHEBI:30616"/>
        <dbReference type="ChEBI" id="CHEBI:36208"/>
        <dbReference type="ChEBI" id="CHEBI:145989"/>
        <dbReference type="ChEBI" id="CHEBI:456216"/>
        <dbReference type="EC" id="2.7.1.71"/>
    </reaction>
</comment>
<comment type="pathway">
    <text evidence="7">Metabolic intermediate biosynthesis; chorismate biosynthesis; chorismate from D-erythrose 4-phosphate and phosphoenolpyruvate: step 5/7.</text>
</comment>
<keyword evidence="7" id="KW-0963">Cytoplasm</keyword>
<comment type="cofactor">
    <cofactor evidence="7">
        <name>Mg(2+)</name>
        <dbReference type="ChEBI" id="CHEBI:18420"/>
    </cofactor>
    <text evidence="7">Binds 1 Mg(2+) ion per subunit.</text>
</comment>
<dbReference type="eggNOG" id="COG0703">
    <property type="taxonomic scope" value="Bacteria"/>
</dbReference>
<dbReference type="GO" id="GO:0004765">
    <property type="term" value="F:shikimate kinase activity"/>
    <property type="evidence" value="ECO:0007669"/>
    <property type="project" value="UniProtKB-UniRule"/>
</dbReference>
<keyword evidence="2 7" id="KW-0808">Transferase</keyword>
<keyword evidence="3 7" id="KW-0547">Nucleotide-binding</keyword>
<comment type="caution">
    <text evidence="7">Lacks conserved residue(s) required for the propagation of feature annotation.</text>
</comment>
<comment type="function">
    <text evidence="7">Catalyzes the specific phosphorylation of the 3-hydroxyl group of shikimic acid using ATP as a cosubstrate.</text>
</comment>
<dbReference type="Proteomes" id="UP000182114">
    <property type="component" value="Unassembled WGS sequence"/>
</dbReference>
<evidence type="ECO:0000256" key="3">
    <source>
        <dbReference type="ARBA" id="ARBA00022741"/>
    </source>
</evidence>
<feature type="binding site" evidence="7">
    <location>
        <position position="14"/>
    </location>
    <ligand>
        <name>Mg(2+)</name>
        <dbReference type="ChEBI" id="CHEBI:18420"/>
    </ligand>
</feature>
<dbReference type="InterPro" id="IPR027417">
    <property type="entry name" value="P-loop_NTPase"/>
</dbReference>
<evidence type="ECO:0000256" key="4">
    <source>
        <dbReference type="ARBA" id="ARBA00022777"/>
    </source>
</evidence>
<dbReference type="PANTHER" id="PTHR21087:SF16">
    <property type="entry name" value="SHIKIMATE KINASE 1, CHLOROPLASTIC"/>
    <property type="match status" value="1"/>
</dbReference>
<dbReference type="RefSeq" id="WP_024481406.1">
    <property type="nucleotide sequence ID" value="NZ_FNBD01000015.1"/>
</dbReference>
<dbReference type="GO" id="GO:0009423">
    <property type="term" value="P:chorismate biosynthetic process"/>
    <property type="evidence" value="ECO:0007669"/>
    <property type="project" value="UniProtKB-UniRule"/>
</dbReference>
<comment type="subunit">
    <text evidence="7">Monomer.</text>
</comment>
<keyword evidence="7" id="KW-0460">Magnesium</keyword>
<dbReference type="GO" id="GO:0008652">
    <property type="term" value="P:amino acid biosynthetic process"/>
    <property type="evidence" value="ECO:0007669"/>
    <property type="project" value="UniProtKB-KW"/>
</dbReference>
<dbReference type="GeneID" id="78061071"/>
<dbReference type="GO" id="GO:0009073">
    <property type="term" value="P:aromatic amino acid family biosynthetic process"/>
    <property type="evidence" value="ECO:0007669"/>
    <property type="project" value="UniProtKB-KW"/>
</dbReference>
<dbReference type="EMBL" id="FNBD01000015">
    <property type="protein sequence ID" value="SDF43768.1"/>
    <property type="molecule type" value="Genomic_DNA"/>
</dbReference>
<dbReference type="AlphaFoldDB" id="A0A1G7L2Q8"/>
<evidence type="ECO:0000313" key="9">
    <source>
        <dbReference type="Proteomes" id="UP000182114"/>
    </source>
</evidence>
<keyword evidence="4 7" id="KW-0418">Kinase</keyword>
<keyword evidence="6 7" id="KW-0057">Aromatic amino acid biosynthesis</keyword>
<evidence type="ECO:0000256" key="5">
    <source>
        <dbReference type="ARBA" id="ARBA00022840"/>
    </source>
</evidence>
<feature type="binding site" evidence="7">
    <location>
        <position position="32"/>
    </location>
    <ligand>
        <name>substrate</name>
    </ligand>
</feature>
<dbReference type="UniPathway" id="UPA00053">
    <property type="reaction ID" value="UER00088"/>
</dbReference>
<reference evidence="9" key="1">
    <citation type="submission" date="2016-10" db="EMBL/GenBank/DDBJ databases">
        <authorList>
            <person name="Varghese N."/>
            <person name="Submissions S."/>
        </authorList>
    </citation>
    <scope>NUCLEOTIDE SEQUENCE [LARGE SCALE GENOMIC DNA]</scope>
    <source>
        <strain evidence="9">DSM 24729</strain>
    </source>
</reference>
<dbReference type="InterPro" id="IPR000623">
    <property type="entry name" value="Shikimate_kinase/TSH1"/>
</dbReference>
<proteinExistence type="inferred from homology"/>
<keyword evidence="7" id="KW-0479">Metal-binding</keyword>
<comment type="similarity">
    <text evidence="7">Belongs to the shikimate kinase family.</text>
</comment>
<sequence length="171" mass="19682">MKIVLIGYMGSGKTTIGKLLSKKLNINFIDLDAYIESKLNLSVSDIFKDRGEIFFRKMEHKYVQELMEEKKSFILSTGGGTPCYANNLALIQKHTKHNFYLKLSIPSLVKRLINEKESRPLVQNIAENDLPEFIGKHLFERNNFYLQANTTIVCDTKIPEDIVNEILENLK</sequence>
<dbReference type="SUPFAM" id="SSF52540">
    <property type="entry name" value="P-loop containing nucleoside triphosphate hydrolases"/>
    <property type="match status" value="1"/>
</dbReference>
<dbReference type="EC" id="2.7.1.71" evidence="7"/>
<dbReference type="HAMAP" id="MF_00109">
    <property type="entry name" value="Shikimate_kinase"/>
    <property type="match status" value="1"/>
</dbReference>
<accession>A0A1G7L2Q8</accession>
<dbReference type="GO" id="GO:0005524">
    <property type="term" value="F:ATP binding"/>
    <property type="evidence" value="ECO:0007669"/>
    <property type="project" value="UniProtKB-UniRule"/>
</dbReference>
<evidence type="ECO:0000256" key="7">
    <source>
        <dbReference type="HAMAP-Rule" id="MF_00109"/>
    </source>
</evidence>
<feature type="binding site" evidence="7">
    <location>
        <position position="56"/>
    </location>
    <ligand>
        <name>substrate</name>
    </ligand>
</feature>
<dbReference type="GO" id="GO:0000287">
    <property type="term" value="F:magnesium ion binding"/>
    <property type="evidence" value="ECO:0007669"/>
    <property type="project" value="UniProtKB-UniRule"/>
</dbReference>
<evidence type="ECO:0000313" key="8">
    <source>
        <dbReference type="EMBL" id="SDF43768.1"/>
    </source>
</evidence>
<comment type="subcellular location">
    <subcellularLocation>
        <location evidence="7">Cytoplasm</location>
    </subcellularLocation>
</comment>
<keyword evidence="9" id="KW-1185">Reference proteome</keyword>
<dbReference type="PANTHER" id="PTHR21087">
    <property type="entry name" value="SHIKIMATE KINASE"/>
    <property type="match status" value="1"/>
</dbReference>
<dbReference type="PRINTS" id="PR01100">
    <property type="entry name" value="SHIKIMTKNASE"/>
</dbReference>
<name>A0A1G7L2Q8_9FLAO</name>
<feature type="binding site" evidence="7">
    <location>
        <position position="79"/>
    </location>
    <ligand>
        <name>substrate</name>
    </ligand>
</feature>
<keyword evidence="1 7" id="KW-0028">Amino-acid biosynthesis</keyword>
<dbReference type="Pfam" id="PF01202">
    <property type="entry name" value="SKI"/>
    <property type="match status" value="1"/>
</dbReference>